<name>A0A3N6PLF0_NATCH</name>
<comment type="caution">
    <text evidence="2">The sequence shown here is derived from an EMBL/GenBank/DDBJ whole genome shotgun (WGS) entry which is preliminary data.</text>
</comment>
<proteinExistence type="predicted"/>
<feature type="compositionally biased region" description="Acidic residues" evidence="1">
    <location>
        <begin position="34"/>
        <end position="43"/>
    </location>
</feature>
<accession>A0A3N6PLF0</accession>
<evidence type="ECO:0000313" key="2">
    <source>
        <dbReference type="EMBL" id="RQG99755.1"/>
    </source>
</evidence>
<evidence type="ECO:0000313" key="3">
    <source>
        <dbReference type="Proteomes" id="UP000281431"/>
    </source>
</evidence>
<dbReference type="AlphaFoldDB" id="A0A3N6PLF0"/>
<dbReference type="Proteomes" id="UP000281431">
    <property type="component" value="Unassembled WGS sequence"/>
</dbReference>
<feature type="region of interest" description="Disordered" evidence="1">
    <location>
        <begin position="34"/>
        <end position="53"/>
    </location>
</feature>
<dbReference type="EMBL" id="REFZ01000008">
    <property type="protein sequence ID" value="RQG99755.1"/>
    <property type="molecule type" value="Genomic_DNA"/>
</dbReference>
<organism evidence="2 3">
    <name type="scientific">Natrarchaeobius chitinivorans</name>
    <dbReference type="NCBI Taxonomy" id="1679083"/>
    <lineage>
        <taxon>Archaea</taxon>
        <taxon>Methanobacteriati</taxon>
        <taxon>Methanobacteriota</taxon>
        <taxon>Stenosarchaea group</taxon>
        <taxon>Halobacteria</taxon>
        <taxon>Halobacteriales</taxon>
        <taxon>Natrialbaceae</taxon>
        <taxon>Natrarchaeobius</taxon>
    </lineage>
</organism>
<protein>
    <submittedName>
        <fullName evidence="2">Uncharacterized protein</fullName>
    </submittedName>
</protein>
<gene>
    <name evidence="2" type="ORF">EA472_13970</name>
</gene>
<reference evidence="2 3" key="1">
    <citation type="submission" date="2018-10" db="EMBL/GenBank/DDBJ databases">
        <title>Natrarchaeobius chitinivorans gen. nov., sp. nov., and Natrarchaeobius haloalkaliphilus sp. nov., alkaliphilic, chitin-utilizing haloarchaea from hypersaline alkaline lakes.</title>
        <authorList>
            <person name="Sorokin D.Y."/>
            <person name="Elcheninov A.G."/>
            <person name="Kostrikina N.A."/>
            <person name="Bale N.J."/>
            <person name="Sinninghe Damste J.S."/>
            <person name="Khijniak T.V."/>
            <person name="Kublanov I.V."/>
            <person name="Toshchakov S.V."/>
        </authorList>
    </citation>
    <scope>NUCLEOTIDE SEQUENCE [LARGE SCALE GENOMIC DNA]</scope>
    <source>
        <strain evidence="2 3">AArcht7</strain>
    </source>
</reference>
<sequence>MDDDSTDRTAIVREGRYRIVEGSTEAEFRLLVDDAADDASDGDGSDRGVPIEDTEIDDLYAVVSRFRSTYTDSDDDSSGVELECHECGKRWTYTGSDEQASCPNCETTVPVEGIGP</sequence>
<dbReference type="OrthoDB" id="174464at2157"/>
<keyword evidence="3" id="KW-1185">Reference proteome</keyword>
<evidence type="ECO:0000256" key="1">
    <source>
        <dbReference type="SAM" id="MobiDB-lite"/>
    </source>
</evidence>